<dbReference type="InterPro" id="IPR045584">
    <property type="entry name" value="Pilin-like"/>
</dbReference>
<dbReference type="RefSeq" id="WP_150079122.1">
    <property type="nucleotide sequence ID" value="NZ_VWOX01000018.1"/>
</dbReference>
<name>A0A5M6CWW0_9BACT</name>
<dbReference type="SUPFAM" id="SSF54523">
    <property type="entry name" value="Pili subunits"/>
    <property type="match status" value="1"/>
</dbReference>
<gene>
    <name evidence="2" type="ORF">FYK55_23705</name>
</gene>
<dbReference type="InterPro" id="IPR027558">
    <property type="entry name" value="Pre_pil_HX9DG_C"/>
</dbReference>
<reference evidence="2 3" key="1">
    <citation type="submission" date="2019-08" db="EMBL/GenBank/DDBJ databases">
        <authorList>
            <person name="Dhanesh K."/>
            <person name="Kumar G."/>
            <person name="Sasikala C."/>
            <person name="Venkata Ramana C."/>
        </authorList>
    </citation>
    <scope>NUCLEOTIDE SEQUENCE [LARGE SCALE GENOMIC DNA]</scope>
    <source>
        <strain evidence="2 3">JC645</strain>
    </source>
</reference>
<evidence type="ECO:0000259" key="1">
    <source>
        <dbReference type="Pfam" id="PF07596"/>
    </source>
</evidence>
<dbReference type="Pfam" id="PF07963">
    <property type="entry name" value="N_methyl"/>
    <property type="match status" value="1"/>
</dbReference>
<dbReference type="Pfam" id="PF07596">
    <property type="entry name" value="SBP_bac_10"/>
    <property type="match status" value="1"/>
</dbReference>
<accession>A0A5M6CWW0</accession>
<feature type="domain" description="DUF1559" evidence="1">
    <location>
        <begin position="35"/>
        <end position="367"/>
    </location>
</feature>
<dbReference type="PANTHER" id="PTHR30093">
    <property type="entry name" value="GENERAL SECRETION PATHWAY PROTEIN G"/>
    <property type="match status" value="1"/>
</dbReference>
<dbReference type="InterPro" id="IPR011453">
    <property type="entry name" value="DUF1559"/>
</dbReference>
<dbReference type="NCBIfam" id="TIGR04294">
    <property type="entry name" value="pre_pil_HX9DG"/>
    <property type="match status" value="1"/>
</dbReference>
<dbReference type="Gene3D" id="3.30.700.10">
    <property type="entry name" value="Glycoprotein, Type 4 Pilin"/>
    <property type="match status" value="1"/>
</dbReference>
<keyword evidence="3" id="KW-1185">Reference proteome</keyword>
<dbReference type="EMBL" id="VWOX01000018">
    <property type="protein sequence ID" value="KAA5539583.1"/>
    <property type="molecule type" value="Genomic_DNA"/>
</dbReference>
<dbReference type="Proteomes" id="UP000324479">
    <property type="component" value="Unassembled WGS sequence"/>
</dbReference>
<proteinExistence type="predicted"/>
<dbReference type="PANTHER" id="PTHR30093:SF2">
    <property type="entry name" value="TYPE II SECRETION SYSTEM PROTEIN H"/>
    <property type="match status" value="1"/>
</dbReference>
<evidence type="ECO:0000313" key="2">
    <source>
        <dbReference type="EMBL" id="KAA5539583.1"/>
    </source>
</evidence>
<organism evidence="2 3">
    <name type="scientific">Roseiconus nitratireducens</name>
    <dbReference type="NCBI Taxonomy" id="2605748"/>
    <lineage>
        <taxon>Bacteria</taxon>
        <taxon>Pseudomonadati</taxon>
        <taxon>Planctomycetota</taxon>
        <taxon>Planctomycetia</taxon>
        <taxon>Pirellulales</taxon>
        <taxon>Pirellulaceae</taxon>
        <taxon>Roseiconus</taxon>
    </lineage>
</organism>
<evidence type="ECO:0000313" key="3">
    <source>
        <dbReference type="Proteomes" id="UP000324479"/>
    </source>
</evidence>
<comment type="caution">
    <text evidence="2">The sequence shown here is derived from an EMBL/GenBank/DDBJ whole genome shotgun (WGS) entry which is preliminary data.</text>
</comment>
<sequence>MSLRSSRRQGFTLVELLVVIAIIGILVGLLLPAVQAAREAARRMSCSNNFKQLGLAIHNYHSAYKQIPTQGTGTKIYAASNNWWSQRTDENGWRLSAHVGMLPFMEQQGLWEVIANPFDGDGDAVFTYAPTGAVDYPPMGPTPDVAAYTPWATELPIFRCPSDPGQGLPALGRTNYAVCMGDTYDYMIEGTKQQENTDSAGKGTAEAWVGRAYDCQRGMFMGRTQMRFRDTIDGLSNTIMMGEIMTALGDDDVRTQTISPSQWGDASAVRNNPKSYCDQWINPEEPRKWLETAPGVNSRTSRRGYRWADAYPWSTAINCILPPNGEMCTERNAGNNYIAPPSSYHQGGCHVLMGDGAVTFVTDSIDAGGDVGMVWSNYWSKGAGPQRPGKKSPFGVWGALGTRASKEVIEDFDTN</sequence>
<dbReference type="NCBIfam" id="TIGR02532">
    <property type="entry name" value="IV_pilin_GFxxxE"/>
    <property type="match status" value="1"/>
</dbReference>
<dbReference type="PROSITE" id="PS00409">
    <property type="entry name" value="PROKAR_NTER_METHYL"/>
    <property type="match status" value="1"/>
</dbReference>
<protein>
    <submittedName>
        <fullName evidence="2">DUF1559 domain-containing protein</fullName>
    </submittedName>
</protein>
<dbReference type="AlphaFoldDB" id="A0A5M6CWW0"/>
<dbReference type="InterPro" id="IPR012902">
    <property type="entry name" value="N_methyl_site"/>
</dbReference>